<dbReference type="EMBL" id="MHQI01000062">
    <property type="protein sequence ID" value="OGZ98579.1"/>
    <property type="molecule type" value="Genomic_DNA"/>
</dbReference>
<evidence type="ECO:0000313" key="1">
    <source>
        <dbReference type="EMBL" id="OGZ98579.1"/>
    </source>
</evidence>
<sequence>PEALLAGGEYGVRVIPGIEMSVEEHGAHILGYGIDCRDKALRTELENAKHSRLGGAKKMVELLKKNEGFAVEWEDVLRAASGSSVVARPHIVRAIMARPENKEKLDGITMHDFFEKYFAENGPNYVHRAHIVAKDAIALLHGAGGVAVWSHPAVHFPKNYEGLENFLKELVAWSIEGIEAFNHSHTEDDTEFLYGLANKYGMIITAGSDFHEVGQHHRSPEGLHSAENVGDYETYSFPIGDIVVKLDAAVEQQRGR</sequence>
<dbReference type="AlphaFoldDB" id="A0A1G2KGK9"/>
<dbReference type="Gene3D" id="1.10.150.650">
    <property type="match status" value="1"/>
</dbReference>
<organism evidence="1 2">
    <name type="scientific">Candidatus Sungbacteria bacterium RIFCSPHIGHO2_02_FULL_47_11</name>
    <dbReference type="NCBI Taxonomy" id="1802270"/>
    <lineage>
        <taxon>Bacteria</taxon>
        <taxon>Candidatus Sungiibacteriota</taxon>
    </lineage>
</organism>
<dbReference type="PANTHER" id="PTHR42924:SF3">
    <property type="entry name" value="POLYMERASE_HISTIDINOL PHOSPHATASE N-TERMINAL DOMAIN-CONTAINING PROTEIN"/>
    <property type="match status" value="1"/>
</dbReference>
<dbReference type="InterPro" id="IPR016195">
    <property type="entry name" value="Pol/histidinol_Pase-like"/>
</dbReference>
<comment type="caution">
    <text evidence="1">The sequence shown here is derived from an EMBL/GenBank/DDBJ whole genome shotgun (WGS) entry which is preliminary data.</text>
</comment>
<dbReference type="InterPro" id="IPR052018">
    <property type="entry name" value="PHP_domain"/>
</dbReference>
<dbReference type="Gene3D" id="3.20.20.140">
    <property type="entry name" value="Metal-dependent hydrolases"/>
    <property type="match status" value="1"/>
</dbReference>
<protein>
    <recommendedName>
        <fullName evidence="3">Polymerase/histidinol phosphatase N-terminal domain-containing protein</fullName>
    </recommendedName>
</protein>
<dbReference type="PANTHER" id="PTHR42924">
    <property type="entry name" value="EXONUCLEASE"/>
    <property type="match status" value="1"/>
</dbReference>
<name>A0A1G2KGK9_9BACT</name>
<dbReference type="SUPFAM" id="SSF89550">
    <property type="entry name" value="PHP domain-like"/>
    <property type="match status" value="1"/>
</dbReference>
<dbReference type="STRING" id="1802270.A3C07_03930"/>
<gene>
    <name evidence="1" type="ORF">A3C07_03930</name>
</gene>
<dbReference type="Proteomes" id="UP000179023">
    <property type="component" value="Unassembled WGS sequence"/>
</dbReference>
<evidence type="ECO:0008006" key="3">
    <source>
        <dbReference type="Google" id="ProtNLM"/>
    </source>
</evidence>
<accession>A0A1G2KGK9</accession>
<proteinExistence type="predicted"/>
<dbReference type="GO" id="GO:0004534">
    <property type="term" value="F:5'-3' RNA exonuclease activity"/>
    <property type="evidence" value="ECO:0007669"/>
    <property type="project" value="TreeGrafter"/>
</dbReference>
<dbReference type="GO" id="GO:0035312">
    <property type="term" value="F:5'-3' DNA exonuclease activity"/>
    <property type="evidence" value="ECO:0007669"/>
    <property type="project" value="TreeGrafter"/>
</dbReference>
<evidence type="ECO:0000313" key="2">
    <source>
        <dbReference type="Proteomes" id="UP000179023"/>
    </source>
</evidence>
<reference evidence="1 2" key="1">
    <citation type="journal article" date="2016" name="Nat. Commun.">
        <title>Thousands of microbial genomes shed light on interconnected biogeochemical processes in an aquifer system.</title>
        <authorList>
            <person name="Anantharaman K."/>
            <person name="Brown C.T."/>
            <person name="Hug L.A."/>
            <person name="Sharon I."/>
            <person name="Castelle C.J."/>
            <person name="Probst A.J."/>
            <person name="Thomas B.C."/>
            <person name="Singh A."/>
            <person name="Wilkins M.J."/>
            <person name="Karaoz U."/>
            <person name="Brodie E.L."/>
            <person name="Williams K.H."/>
            <person name="Hubbard S.S."/>
            <person name="Banfield J.F."/>
        </authorList>
    </citation>
    <scope>NUCLEOTIDE SEQUENCE [LARGE SCALE GENOMIC DNA]</scope>
</reference>
<feature type="non-terminal residue" evidence="1">
    <location>
        <position position="1"/>
    </location>
</feature>